<evidence type="ECO:0000313" key="2">
    <source>
        <dbReference type="Proteomes" id="UP001214576"/>
    </source>
</evidence>
<organism evidence="1 2">
    <name type="scientific">Ovis ammon polii</name>
    <dbReference type="NCBI Taxonomy" id="230172"/>
    <lineage>
        <taxon>Eukaryota</taxon>
        <taxon>Metazoa</taxon>
        <taxon>Chordata</taxon>
        <taxon>Craniata</taxon>
        <taxon>Vertebrata</taxon>
        <taxon>Euteleostomi</taxon>
        <taxon>Mammalia</taxon>
        <taxon>Eutheria</taxon>
        <taxon>Laurasiatheria</taxon>
        <taxon>Artiodactyla</taxon>
        <taxon>Ruminantia</taxon>
        <taxon>Pecora</taxon>
        <taxon>Bovidae</taxon>
        <taxon>Caprinae</taxon>
        <taxon>Ovis</taxon>
    </lineage>
</organism>
<dbReference type="Proteomes" id="UP001214576">
    <property type="component" value="Unassembled WGS sequence"/>
</dbReference>
<gene>
    <name evidence="1" type="ORF">MG293_011281</name>
</gene>
<proteinExistence type="predicted"/>
<evidence type="ECO:0000313" key="1">
    <source>
        <dbReference type="EMBL" id="KAI4539014.1"/>
    </source>
</evidence>
<name>A0AAD4U760_OVIAM</name>
<reference evidence="1" key="1">
    <citation type="submission" date="2022-03" db="EMBL/GenBank/DDBJ databases">
        <title>Genomic analyses of argali, domestic sheep and their hybrids provide insights into chromosomal evolution, heterosis and genetic basis of agronomic traits.</title>
        <authorList>
            <person name="Li M."/>
        </authorList>
    </citation>
    <scope>NUCLEOTIDE SEQUENCE</scope>
    <source>
        <strain evidence="1">CAU-MHL-2022a</strain>
        <tissue evidence="1">Skin</tissue>
    </source>
</reference>
<keyword evidence="2" id="KW-1185">Reference proteome</keyword>
<accession>A0AAD4U760</accession>
<dbReference type="EMBL" id="JAKZEL010000012">
    <property type="protein sequence ID" value="KAI4539014.1"/>
    <property type="molecule type" value="Genomic_DNA"/>
</dbReference>
<sequence length="181" mass="19729">MFAVVCVSMKEDTSNARSSGPITSGPGPGVNPVSSMAHHLASAGDPLICEFLVPSYTSRAQIMDLCRHLGPSPAHVLEPRAVSGHRVCVLQQEKLFRLYRVTSLLQHPPLFNKELLLTSKVLQKGSGGATAESGVCLHRKHGNNLIEIQAELFTETLASRRFKASEKSYGIFFHGVFTFPE</sequence>
<dbReference type="AlphaFoldDB" id="A0AAD4U760"/>
<protein>
    <submittedName>
        <fullName evidence="1">Uncharacterized protein</fullName>
    </submittedName>
</protein>
<comment type="caution">
    <text evidence="1">The sequence shown here is derived from an EMBL/GenBank/DDBJ whole genome shotgun (WGS) entry which is preliminary data.</text>
</comment>